<dbReference type="InterPro" id="IPR013784">
    <property type="entry name" value="Carb-bd-like_fold"/>
</dbReference>
<dbReference type="Gene3D" id="2.60.40.10">
    <property type="entry name" value="Immunoglobulins"/>
    <property type="match status" value="1"/>
</dbReference>
<dbReference type="InterPro" id="IPR013783">
    <property type="entry name" value="Ig-like_fold"/>
</dbReference>
<dbReference type="InterPro" id="IPR006626">
    <property type="entry name" value="PbH1"/>
</dbReference>
<gene>
    <name evidence="1" type="ORF">MNBD_GAMMA22-2239</name>
</gene>
<name>A0A3B1ACF6_9ZZZZ</name>
<dbReference type="InterPro" id="IPR012334">
    <property type="entry name" value="Pectin_lyas_fold"/>
</dbReference>
<dbReference type="EMBL" id="UOFS01000033">
    <property type="protein sequence ID" value="VAW97197.1"/>
    <property type="molecule type" value="Genomic_DNA"/>
</dbReference>
<dbReference type="SUPFAM" id="SSF49452">
    <property type="entry name" value="Starch-binding domain-like"/>
    <property type="match status" value="1"/>
</dbReference>
<dbReference type="GO" id="GO:0030246">
    <property type="term" value="F:carbohydrate binding"/>
    <property type="evidence" value="ECO:0007669"/>
    <property type="project" value="InterPro"/>
</dbReference>
<dbReference type="NCBIfam" id="NF033191">
    <property type="entry name" value="JDVT-CTERM"/>
    <property type="match status" value="1"/>
</dbReference>
<dbReference type="Gene3D" id="2.160.20.10">
    <property type="entry name" value="Single-stranded right-handed beta-helix, Pectin lyase-like"/>
    <property type="match status" value="1"/>
</dbReference>
<organism evidence="1">
    <name type="scientific">hydrothermal vent metagenome</name>
    <dbReference type="NCBI Taxonomy" id="652676"/>
    <lineage>
        <taxon>unclassified sequences</taxon>
        <taxon>metagenomes</taxon>
        <taxon>ecological metagenomes</taxon>
    </lineage>
</organism>
<dbReference type="SUPFAM" id="SSF51126">
    <property type="entry name" value="Pectin lyase-like"/>
    <property type="match status" value="1"/>
</dbReference>
<evidence type="ECO:0000313" key="1">
    <source>
        <dbReference type="EMBL" id="VAW97197.1"/>
    </source>
</evidence>
<proteinExistence type="predicted"/>
<accession>A0A3B1ACF6</accession>
<dbReference type="InterPro" id="IPR011050">
    <property type="entry name" value="Pectin_lyase_fold/virulence"/>
</dbReference>
<dbReference type="SMART" id="SM00710">
    <property type="entry name" value="PbH1"/>
    <property type="match status" value="6"/>
</dbReference>
<sequence>MQCREEKLLDEGIPVNGAKLFNKISISTILIALFYSISFSANALTSVTVKNGITGITYNNFRWVIEEDQTYDIKAGQTCVSGNLADYKECLSLNFHKSYMPVIAQGITSTAAETVWGSLNLDPNKRYFISILPEDASGQAMGGVQIAAGQQDVEIIVTTKNLVTAQIRIFVFNDVAPTNNTPQPGELGLVNFDIKLEDAGGRYGASGQQIKVDVYGNPLGSNYTATGDLIPGSGDGSLLTDADGYVTIKNLAPAKYGIRVVPPTGTNYVQTSTIEGTPIVDAWVKADEPPYFAEFGPPGPHVFIGFVDLDEPSKLTGGVTVSGQISAIHNSRPPAFDFFSGTPVPNCVVALNDSNGVAVGEKLFAAKCDADSNYSIPNVPPGNYSLSFWDVNLDYIFGQYAVTVAATDLVVNPSLFPWFARIEQSVFYDTNGNGFKDPGEVGMPEVATGIRWRDGTVYQGFPTDVGGEAPYDQVFPFFSWLVAEVDFSRYKATGVTVTVDGGGFLAPGENLNPQIQTGAGASADGTTRTETGEVLTQAFQGFLGQTNKIEWGKQVYTTAEIRAGANGGISGIVYYAVTRAEDDPEFAAPEVWEPGIPRIQVELYEYDAVSGGIKDTNLNGVIDKADVDNYPLGWSTGGVMGAEDFDNHLADDLFNAGDAIQITTTDSWDDNVPTNCVTTASSPVFSADGVYDTDCFDGLRNFNQVRPGVFDGGYAFGDIPAGDYIVATGDHRAYKTVKEEDKNVDFGVTFVQPNLLPPACVGTRTEAVPFDYSLFPVTDDTGATVSPLGAGTLTPLCNEKLVKLTGGKNAAADFFLFTDVPVAGHIMGFILNDLANEFDRNSPTFGEKFSPPFLPISIRDWKGNVIGRTYSDRWGSFNVLVPSTYTENLPSSSGISPNMLTTCMNDPGPIPGFDAAGNPAMVVDPNYQKQYSQFCYNFNYMPGVTTYLDTPVLPIAAFSGIGQEALDCEYQNGTPVIWQTLGSVAGPVVAQAGDTLTLTSAGLTTVTNPESVIAGQPKNITRDYGFGSTAGVVTINGIEVPTTTWTDEVITLAIPNSGRLEIKRFDNRHTQAGIHVTVGGNVVVVPQGGSIQDTINSAAVTTGTTVVVPPGTYNEMVVMYKPIKLQGSGASTIITAANVPSNKLQKWDTFVNALISQTPSPIDILPQQEVGSLLPEQITLFTEAGAGIIVLAKNATPANGGFGKLPVLDANGNPIIVGGHGERFALVETVARIDGISITGSDNGGGIVVNAYANDLEVSNNRIYGNFGVYAGGIRVGHPTLINATEDGYANALNDNILIHHNYVAGNGAGNGYGGGISMNHGSKAYQITKNFVCGNFTQGNGGGIGHIGLGSPTSPLSTSLIADNTIIFNQSFRQQNAVSGGGIFIGGGAPIGPNLLSPGSGNIIIDANLIQGNNAGAGNGGGISFTSVNGRDALLGSENSLYTVTMTNNIVVNNVAGLAGGAVSLLDTVHMDMVNNTIAYNDSTATSGEAFCDPVMTTVCSAVVSQPRIAGVVSYAHTTRLRNALATFMNAGEIAQFGLFSNPEFSNNIVWNNRSFHFQVNQGNVVTPFELIPDGINDYGVVGVAGNLRPVSSVLTSTTGTAASNTSGDPLFVNAYVNAPIDQVAVVNQLELTTILGVQPAFDEGGNFIDLRYGPLTLTQPSLSPNNDLGSNYRITTNSSAIAQGNANLLRRIVQLGFDIDNDVRHERVDAGADQLVGAPLEVVNGIALNGVATTTARSLLPAEPAAATASTGGGCTVQTGSRFDPLLPMLMLLSLVSVIRRKLTNKVRKTKLSKNVLNGEV</sequence>
<protein>
    <submittedName>
        <fullName evidence="1">Uncharacterized protein</fullName>
    </submittedName>
</protein>
<reference evidence="1" key="1">
    <citation type="submission" date="2018-06" db="EMBL/GenBank/DDBJ databases">
        <authorList>
            <person name="Zhirakovskaya E."/>
        </authorList>
    </citation>
    <scope>NUCLEOTIDE SEQUENCE</scope>
</reference>